<keyword evidence="1" id="KW-1133">Transmembrane helix</keyword>
<feature type="transmembrane region" description="Helical" evidence="1">
    <location>
        <begin position="172"/>
        <end position="190"/>
    </location>
</feature>
<keyword evidence="1" id="KW-0812">Transmembrane</keyword>
<evidence type="ECO:0008006" key="4">
    <source>
        <dbReference type="Google" id="ProtNLM"/>
    </source>
</evidence>
<feature type="transmembrane region" description="Helical" evidence="1">
    <location>
        <begin position="58"/>
        <end position="75"/>
    </location>
</feature>
<dbReference type="EMBL" id="MCIB01000037">
    <property type="protein sequence ID" value="RKD29523.1"/>
    <property type="molecule type" value="Genomic_DNA"/>
</dbReference>
<comment type="caution">
    <text evidence="2">The sequence shown here is derived from an EMBL/GenBank/DDBJ whole genome shotgun (WGS) entry which is preliminary data.</text>
</comment>
<reference evidence="2 3" key="1">
    <citation type="submission" date="2016-08" db="EMBL/GenBank/DDBJ databases">
        <title>Novel Firmicutes and Novel Genomes.</title>
        <authorList>
            <person name="Poppleton D.I."/>
            <person name="Gribaldo S."/>
        </authorList>
    </citation>
    <scope>NUCLEOTIDE SEQUENCE [LARGE SCALE GENOMIC DNA]</scope>
    <source>
        <strain evidence="2 3">CTT3</strain>
    </source>
</reference>
<gene>
    <name evidence="2" type="ORF">BET03_05545</name>
</gene>
<dbReference type="Proteomes" id="UP000284177">
    <property type="component" value="Unassembled WGS sequence"/>
</dbReference>
<sequence>MVIFSLIFSMAVILFLVSKKVNIGYSLMIGAALLAILNGKKPNYILQTFIETIKEPKTITLAITIGFITILGHLMDKYGILDRMVIALEKMLGSAKITILISPAIIGTLLVTGGALMSCPVVEGLGKKLNLPEDRKAAINLIFRHGLYFIFPLSPAVILAVELGGFNVFDFIKLQFPIALTMYILGYIFYLKDCKQTNLSKFQLKEYLLSIKEFILYSSPILISLLGAILFGLPFYISLILGILSSIFLNLYDKKTDREYHVDENLFKTIREGLKLPMVIAIIGIMIFKNIVNDINEIYMYLEGLLNKGIPLEILILASSAIISFPLASTQPGVAILYPMILPLAPDYNTKLLYGMFIYTSSFMFYFISPLHLCQVLTLEYFKVKLKNLYKNYAYILPITYIVMVMIYVINNLQ</sequence>
<organism evidence="2 3">
    <name type="scientific">Thermohalobacter berrensis</name>
    <dbReference type="NCBI Taxonomy" id="99594"/>
    <lineage>
        <taxon>Bacteria</taxon>
        <taxon>Bacillati</taxon>
        <taxon>Bacillota</taxon>
        <taxon>Tissierellia</taxon>
        <taxon>Tissierellales</taxon>
        <taxon>Thermohalobacteraceae</taxon>
        <taxon>Thermohalobacter</taxon>
    </lineage>
</organism>
<dbReference type="InterPro" id="IPR007294">
    <property type="entry name" value="DUF401"/>
</dbReference>
<dbReference type="PANTHER" id="PTHR39556:SF1">
    <property type="entry name" value="PROTEIN, PUTATIVE-RELATED"/>
    <property type="match status" value="1"/>
</dbReference>
<feature type="transmembrane region" description="Helical" evidence="1">
    <location>
        <begin position="95"/>
        <end position="125"/>
    </location>
</feature>
<feature type="transmembrane region" description="Helical" evidence="1">
    <location>
        <begin position="6"/>
        <end position="37"/>
    </location>
</feature>
<accession>A0A419SWA2</accession>
<dbReference type="OrthoDB" id="367235at2"/>
<evidence type="ECO:0000256" key="1">
    <source>
        <dbReference type="SAM" id="Phobius"/>
    </source>
</evidence>
<feature type="transmembrane region" description="Helical" evidence="1">
    <location>
        <begin position="352"/>
        <end position="373"/>
    </location>
</feature>
<feature type="transmembrane region" description="Helical" evidence="1">
    <location>
        <begin position="273"/>
        <end position="292"/>
    </location>
</feature>
<keyword evidence="1" id="KW-0472">Membrane</keyword>
<proteinExistence type="predicted"/>
<dbReference type="AlphaFoldDB" id="A0A419SWA2"/>
<feature type="transmembrane region" description="Helical" evidence="1">
    <location>
        <begin position="312"/>
        <end position="340"/>
    </location>
</feature>
<dbReference type="RefSeq" id="WP_147417157.1">
    <property type="nucleotide sequence ID" value="NZ_MCIB01000037.1"/>
</dbReference>
<feature type="transmembrane region" description="Helical" evidence="1">
    <location>
        <begin position="146"/>
        <end position="166"/>
    </location>
</feature>
<evidence type="ECO:0000313" key="2">
    <source>
        <dbReference type="EMBL" id="RKD29523.1"/>
    </source>
</evidence>
<protein>
    <recommendedName>
        <fullName evidence="4">DUF401 family protein</fullName>
    </recommendedName>
</protein>
<name>A0A419SWA2_9FIRM</name>
<dbReference type="Pfam" id="PF04165">
    <property type="entry name" value="DUF401"/>
    <property type="match status" value="1"/>
</dbReference>
<keyword evidence="3" id="KW-1185">Reference proteome</keyword>
<evidence type="ECO:0000313" key="3">
    <source>
        <dbReference type="Proteomes" id="UP000284177"/>
    </source>
</evidence>
<feature type="transmembrane region" description="Helical" evidence="1">
    <location>
        <begin position="393"/>
        <end position="410"/>
    </location>
</feature>
<dbReference type="PANTHER" id="PTHR39556">
    <property type="entry name" value="PROTEIN, PUTATIVE-RELATED"/>
    <property type="match status" value="1"/>
</dbReference>